<evidence type="ECO:0000313" key="3">
    <source>
        <dbReference type="EMBL" id="MBU3031845.1"/>
    </source>
</evidence>
<keyword evidence="3" id="KW-0808">Transferase</keyword>
<dbReference type="PANTHER" id="PTHR12227">
    <property type="entry name" value="GLYCERATE KINASE"/>
    <property type="match status" value="1"/>
</dbReference>
<dbReference type="Pfam" id="PF13660">
    <property type="entry name" value="DUF4147"/>
    <property type="match status" value="1"/>
</dbReference>
<dbReference type="PANTHER" id="PTHR12227:SF0">
    <property type="entry name" value="GLYCERATE KINASE"/>
    <property type="match status" value="1"/>
</dbReference>
<dbReference type="GO" id="GO:0016301">
    <property type="term" value="F:kinase activity"/>
    <property type="evidence" value="ECO:0007669"/>
    <property type="project" value="UniProtKB-KW"/>
</dbReference>
<dbReference type="Proteomes" id="UP001166191">
    <property type="component" value="Unassembled WGS sequence"/>
</dbReference>
<keyword evidence="3" id="KW-0418">Kinase</keyword>
<comment type="caution">
    <text evidence="3">The sequence shown here is derived from an EMBL/GenBank/DDBJ whole genome shotgun (WGS) entry which is preliminary data.</text>
</comment>
<evidence type="ECO:0000313" key="4">
    <source>
        <dbReference type="Proteomes" id="UP001166191"/>
    </source>
</evidence>
<feature type="domain" description="MOFRL-associated" evidence="2">
    <location>
        <begin position="10"/>
        <end position="230"/>
    </location>
</feature>
<evidence type="ECO:0000259" key="1">
    <source>
        <dbReference type="Pfam" id="PF05161"/>
    </source>
</evidence>
<feature type="domain" description="MOFRL" evidence="1">
    <location>
        <begin position="305"/>
        <end position="411"/>
    </location>
</feature>
<keyword evidence="4" id="KW-1185">Reference proteome</keyword>
<accession>A0ABS6AMM5</accession>
<name>A0ABS6AMM5_9RHOB</name>
<dbReference type="Pfam" id="PF05161">
    <property type="entry name" value="MOFRL"/>
    <property type="match status" value="1"/>
</dbReference>
<dbReference type="InterPro" id="IPR025286">
    <property type="entry name" value="MOFRL_assoc_dom"/>
</dbReference>
<dbReference type="RefSeq" id="WP_216034467.1">
    <property type="nucleotide sequence ID" value="NZ_JAHKNG010000043.1"/>
</dbReference>
<gene>
    <name evidence="3" type="ORF">KNW02_17200</name>
</gene>
<dbReference type="InterPro" id="IPR007835">
    <property type="entry name" value="MOFRL"/>
</dbReference>
<reference evidence="3" key="1">
    <citation type="submission" date="2021-06" db="EMBL/GenBank/DDBJ databases">
        <title>Paracoccus bacterium XHP0099 sp. nov., isolated from the surface waters of the Yellow Sea.</title>
        <authorList>
            <person name="Xue H."/>
            <person name="Zhang D."/>
        </authorList>
    </citation>
    <scope>NUCLEOTIDE SEQUENCE</scope>
    <source>
        <strain evidence="3">XHP0099</strain>
    </source>
</reference>
<protein>
    <submittedName>
        <fullName evidence="3">Glycerate kinase</fullName>
    </submittedName>
</protein>
<organism evidence="3 4">
    <name type="scientific">Paracoccus marinaquae</name>
    <dbReference type="NCBI Taxonomy" id="2841926"/>
    <lineage>
        <taxon>Bacteria</taxon>
        <taxon>Pseudomonadati</taxon>
        <taxon>Pseudomonadota</taxon>
        <taxon>Alphaproteobacteria</taxon>
        <taxon>Rhodobacterales</taxon>
        <taxon>Paracoccaceae</taxon>
        <taxon>Paracoccus</taxon>
    </lineage>
</organism>
<dbReference type="EMBL" id="JAHKNG010000043">
    <property type="protein sequence ID" value="MBU3031845.1"/>
    <property type="molecule type" value="Genomic_DNA"/>
</dbReference>
<proteinExistence type="predicted"/>
<sequence length="418" mass="43008">MREEDAKDLLKRMLNAAIAAADPAAVLARHLPEKPTGRCIVVGAGKSAAAMARAVERAWPDVDLSGVVVTRYGHAIETDRIVVREASHPVPDEAGHRAAAEILALAQSAGPDDLVLALISGGGSALMTLPVPPLTLNGKMQVNRLLLASGLTIEDMNKVRRRLSLVKGGGLARAAAPAGLVTLAISDVPGDDPAAIASGPTVPDPTASEDLSHLVAKLGPNLPDAARELLLRPAQPQADFAPDYRMIATPQMSLEAAAEIARKAGVTPLLLGDALEGEASQLGIAMAGIARAAAAHGTPVRPPAVVLSGGETTVTIGDRKPGRGGRNTEFLLSLAVALDGHPGIHALAADTDGIDGTEDAAGAIIAPDTLFQAENAGLKPRDFLDDHDSYSLFDGIDALIRTGPTLTNVNDFRAILIA</sequence>
<evidence type="ECO:0000259" key="2">
    <source>
        <dbReference type="Pfam" id="PF13660"/>
    </source>
</evidence>
<dbReference type="InterPro" id="IPR039760">
    <property type="entry name" value="MOFRL_protein"/>
</dbReference>